<dbReference type="PANTHER" id="PTHR34390:SF1">
    <property type="entry name" value="SUCCINATE TRANSPORTER SUBUNIT YJJB-RELATED"/>
    <property type="match status" value="1"/>
</dbReference>
<evidence type="ECO:0000259" key="9">
    <source>
        <dbReference type="Pfam" id="PF12821"/>
    </source>
</evidence>
<keyword evidence="2" id="KW-1003">Cell membrane</keyword>
<feature type="transmembrane region" description="Helical" evidence="8">
    <location>
        <begin position="28"/>
        <end position="47"/>
    </location>
</feature>
<evidence type="ECO:0000256" key="4">
    <source>
        <dbReference type="ARBA" id="ARBA00022692"/>
    </source>
</evidence>
<feature type="transmembrane region" description="Helical" evidence="8">
    <location>
        <begin position="53"/>
        <end position="71"/>
    </location>
</feature>
<comment type="caution">
    <text evidence="10">The sequence shown here is derived from an EMBL/GenBank/DDBJ whole genome shotgun (WGS) entry which is preliminary data.</text>
</comment>
<feature type="transmembrane region" description="Helical" evidence="8">
    <location>
        <begin position="78"/>
        <end position="98"/>
    </location>
</feature>
<evidence type="ECO:0000256" key="2">
    <source>
        <dbReference type="ARBA" id="ARBA00022475"/>
    </source>
</evidence>
<evidence type="ECO:0000256" key="3">
    <source>
        <dbReference type="ARBA" id="ARBA00022519"/>
    </source>
</evidence>
<protein>
    <submittedName>
        <fullName evidence="10">Threonine/serine exporter</fullName>
    </submittedName>
</protein>
<comment type="subcellular location">
    <subcellularLocation>
        <location evidence="1">Cell membrane</location>
        <topology evidence="1">Multi-pass membrane protein</topology>
    </subcellularLocation>
</comment>
<keyword evidence="6 8" id="KW-0472">Membrane</keyword>
<dbReference type="Proteomes" id="UP000295735">
    <property type="component" value="Unassembled WGS sequence"/>
</dbReference>
<dbReference type="InterPro" id="IPR024528">
    <property type="entry name" value="ThrE_2"/>
</dbReference>
<evidence type="ECO:0000256" key="1">
    <source>
        <dbReference type="ARBA" id="ARBA00004651"/>
    </source>
</evidence>
<dbReference type="EMBL" id="SCWC02000001">
    <property type="protein sequence ID" value="KAA1042784.1"/>
    <property type="molecule type" value="Genomic_DNA"/>
</dbReference>
<accession>A0ABQ6RC90</accession>
<evidence type="ECO:0000256" key="8">
    <source>
        <dbReference type="SAM" id="Phobius"/>
    </source>
</evidence>
<comment type="similarity">
    <text evidence="7">Belongs to the ThrE exporter (TC 2.A.79) family.</text>
</comment>
<organism evidence="10 11">
    <name type="scientific">Macrococcus equipercicus</name>
    <dbReference type="NCBI Taxonomy" id="69967"/>
    <lineage>
        <taxon>Bacteria</taxon>
        <taxon>Bacillati</taxon>
        <taxon>Bacillota</taxon>
        <taxon>Bacilli</taxon>
        <taxon>Bacillales</taxon>
        <taxon>Staphylococcaceae</taxon>
        <taxon>Macrococcus</taxon>
    </lineage>
</organism>
<reference evidence="10 11" key="1">
    <citation type="submission" date="2019-09" db="EMBL/GenBank/DDBJ databases">
        <authorList>
            <person name="Mazhar S."/>
            <person name="Altermann E."/>
            <person name="Hill C."/>
            <person name="Mcauliffe O."/>
        </authorList>
    </citation>
    <scope>NUCLEOTIDE SEQUENCE [LARGE SCALE GENOMIC DNA]</scope>
    <source>
        <strain evidence="10 11">ATCC 51831</strain>
    </source>
</reference>
<evidence type="ECO:0000256" key="6">
    <source>
        <dbReference type="ARBA" id="ARBA00023136"/>
    </source>
</evidence>
<dbReference type="Pfam" id="PF12821">
    <property type="entry name" value="ThrE_2"/>
    <property type="match status" value="1"/>
</dbReference>
<evidence type="ECO:0000256" key="5">
    <source>
        <dbReference type="ARBA" id="ARBA00022989"/>
    </source>
</evidence>
<keyword evidence="3" id="KW-0997">Cell inner membrane</keyword>
<keyword evidence="4 8" id="KW-0812">Transmembrane</keyword>
<gene>
    <name evidence="10" type="ORF">ERX35_000760</name>
</gene>
<evidence type="ECO:0000256" key="7">
    <source>
        <dbReference type="ARBA" id="ARBA00034125"/>
    </source>
</evidence>
<proteinExistence type="inferred from homology"/>
<keyword evidence="11" id="KW-1185">Reference proteome</keyword>
<sequence>MLMVAFQFITSFFATLFFSIIFNAPKRLLVPCGIVGAVGWVVYYFTLQAMTSVGASFSGAFCLGMMAHFMARYYKRPVIIFYVSGIIPLVPGGLAYDATKLMIIHNYDAAIQKSFEAMMISGAIAFALIIVEIIFQTYLKLRRKVQMHRNPI</sequence>
<keyword evidence="5 8" id="KW-1133">Transmembrane helix</keyword>
<evidence type="ECO:0000313" key="11">
    <source>
        <dbReference type="Proteomes" id="UP000295735"/>
    </source>
</evidence>
<feature type="domain" description="Threonine/Serine exporter ThrE" evidence="9">
    <location>
        <begin position="7"/>
        <end position="134"/>
    </location>
</feature>
<dbReference type="PANTHER" id="PTHR34390">
    <property type="entry name" value="UPF0442 PROTEIN YJJB-RELATED"/>
    <property type="match status" value="1"/>
</dbReference>
<feature type="transmembrane region" description="Helical" evidence="8">
    <location>
        <begin position="118"/>
        <end position="139"/>
    </location>
</feature>
<evidence type="ECO:0000313" key="10">
    <source>
        <dbReference type="EMBL" id="KAA1042784.1"/>
    </source>
</evidence>
<dbReference type="InterPro" id="IPR050539">
    <property type="entry name" value="ThrE_Dicarb/AminoAcid_Exp"/>
</dbReference>
<feature type="transmembrane region" description="Helical" evidence="8">
    <location>
        <begin position="6"/>
        <end position="23"/>
    </location>
</feature>
<name>A0ABQ6RC90_9STAP</name>